<feature type="region of interest" description="Disordered" evidence="1">
    <location>
        <begin position="267"/>
        <end position="288"/>
    </location>
</feature>
<dbReference type="Proteomes" id="UP000572754">
    <property type="component" value="Unassembled WGS sequence"/>
</dbReference>
<sequence>MNRQLFDSAIEFDSSWVIDLPKTLEELKAENSTYSLIVNDNIGGFTAKDERMLSRHYQRRSWYGRGKYRLYKQVGKQTLGIRARRRDETARDIIKPSSSLKEEVRNDAEKQATSTKNGRLYDRRLARVTPVEWIKDPYLVCIILSLAQIQWRSDTTRQPHLYLTDYNDSLPPLGGRPFTGPELAHHNTQEMIKKQIENIEKNRHAAFAELCKIVPNKDDQQAEITPDSQLPESNIYTEPQMPSIGATQSWPNNISESSRSTHLFLRDDEDSETRCGIPEGSNATPMRGGYRGILPKHKQCIPLCQTFRQNLPRIKLGKQFPLRLEIIFSVFHPGHKLIGTNHQALPDCQQTRLTTSPRMSMIGTKEILPFYSRFLY</sequence>
<reference evidence="3" key="1">
    <citation type="journal article" date="2020" name="BMC Genomics">
        <title>Correction to: Identification and distribution of gene clusters required for synthesis of sphingolipid metabolism inhibitors in diverse species of the filamentous fungus Fusarium.</title>
        <authorList>
            <person name="Kim H.S."/>
            <person name="Lohmar J.M."/>
            <person name="Busman M."/>
            <person name="Brown D.W."/>
            <person name="Naumann T.A."/>
            <person name="Divon H.H."/>
            <person name="Lysoe E."/>
            <person name="Uhlig S."/>
            <person name="Proctor R.H."/>
        </authorList>
    </citation>
    <scope>NUCLEOTIDE SEQUENCE [LARGE SCALE GENOMIC DNA]</scope>
    <source>
        <strain evidence="3">NRRL 25331</strain>
    </source>
</reference>
<evidence type="ECO:0000313" key="2">
    <source>
        <dbReference type="EMBL" id="KAF5681886.1"/>
    </source>
</evidence>
<evidence type="ECO:0000313" key="3">
    <source>
        <dbReference type="Proteomes" id="UP000572754"/>
    </source>
</evidence>
<dbReference type="EMBL" id="JAAQPE010000174">
    <property type="protein sequence ID" value="KAF5681886.1"/>
    <property type="molecule type" value="Genomic_DNA"/>
</dbReference>
<organism evidence="2 3">
    <name type="scientific">Fusarium circinatum</name>
    <name type="common">Pitch canker fungus</name>
    <name type="synonym">Gibberella circinata</name>
    <dbReference type="NCBI Taxonomy" id="48490"/>
    <lineage>
        <taxon>Eukaryota</taxon>
        <taxon>Fungi</taxon>
        <taxon>Dikarya</taxon>
        <taxon>Ascomycota</taxon>
        <taxon>Pezizomycotina</taxon>
        <taxon>Sordariomycetes</taxon>
        <taxon>Hypocreomycetidae</taxon>
        <taxon>Hypocreales</taxon>
        <taxon>Nectriaceae</taxon>
        <taxon>Fusarium</taxon>
        <taxon>Fusarium fujikuroi species complex</taxon>
    </lineage>
</organism>
<name>A0A8H5X3H4_FUSCI</name>
<reference evidence="2 3" key="2">
    <citation type="submission" date="2020-05" db="EMBL/GenBank/DDBJ databases">
        <title>Identification and distribution of gene clusters putatively required for synthesis of sphingolipid metabolism inhibitors in phylogenetically diverse species of the filamentous fungus Fusarium.</title>
        <authorList>
            <person name="Kim H.-S."/>
            <person name="Busman M."/>
            <person name="Brown D.W."/>
            <person name="Divon H."/>
            <person name="Uhlig S."/>
            <person name="Proctor R.H."/>
        </authorList>
    </citation>
    <scope>NUCLEOTIDE SEQUENCE [LARGE SCALE GENOMIC DNA]</scope>
    <source>
        <strain evidence="2 3">NRRL 25331</strain>
    </source>
</reference>
<accession>A0A8H5X3H4</accession>
<comment type="caution">
    <text evidence="2">The sequence shown here is derived from an EMBL/GenBank/DDBJ whole genome shotgun (WGS) entry which is preliminary data.</text>
</comment>
<proteinExistence type="predicted"/>
<gene>
    <name evidence="2" type="ORF">FCIRC_5315</name>
</gene>
<evidence type="ECO:0000256" key="1">
    <source>
        <dbReference type="SAM" id="MobiDB-lite"/>
    </source>
</evidence>
<dbReference type="AlphaFoldDB" id="A0A8H5X3H4"/>
<keyword evidence="3" id="KW-1185">Reference proteome</keyword>
<protein>
    <submittedName>
        <fullName evidence="2">Zinc finger protein</fullName>
    </submittedName>
</protein>